<comment type="similarity">
    <text evidence="1">Belongs to the peptidase C48 family.</text>
</comment>
<name>A0A2V1AMV3_9ASCO</name>
<evidence type="ECO:0000313" key="7">
    <source>
        <dbReference type="EMBL" id="PVH19219.1"/>
    </source>
</evidence>
<evidence type="ECO:0000256" key="5">
    <source>
        <dbReference type="SAM" id="MobiDB-lite"/>
    </source>
</evidence>
<sequence length="954" mass="108237">MSLRKEFSSLRKRVSSGVQPKNLLSPKVKKIGIPDETTINRGTICVVSPTSKDHKERSNEMKSCFFLPISIVENGLNEKPLHSLSIKSVQYNDISITSQGRDLEFRISRNKDHLFFCYDNAFVDKLAIPRGTIDKILFSPSMDCFLVILHKRFGHIMVRYEPRDDEHLLRFFQRNEELWGQVSRVDNIDHIYSKIVRSRESLNKDPEMLVRVDSDHNDDSSGSESQHPTNLSTSSDSVLKSGLPSLPTPTKRPIDGRATRSATRSASQDPSSEPFKAVSMGENGEMLIEGDEADTEAPREQEVPAAFDPPLKYSLANGKKFAITYNDFKTLYNNDWINDTLIDFFIAYEIDKAVTELKSIKEDEVYAFNSFFFTKLMSKPEEQEEPPDYYGNIQRWLSKVDLMSYQSVIIPINEHLHWYCCIIKDLPKLLRAAKRRQAAEKKEQEKDKSSAGPAPDESPKKPEPVAEVFVFDSLRHRHPNIEAPLRKIIDQYSQDTYGVPIPADLIKFTNARVPQQRNFNDCGIHVICNVGKWLSEPLICERMWRKMPKNSRGYFNISERLVMRKKLIDLLLELHSKQPPDESNSGSGKEEEESDDEIEVISYFSSKPETAPEDETAMQDTSKSPEKASPEGSVTEEKSDDGATGEKAQVSLFDTLLKSSQKKSKPEDTPKHKTTSKADTSVDLSSEKEKKPKQRRLSDSKFPVRTLDPRAMSSPNSSVFSTKKEPSSGSFLQVEHPQIRRLLLRSKVKPHTVEFLNKFFSDHTRQYGLEKQLAIKDFVDKYNFFDPKKEHMQSEVLATKLKETFKEPAAPMEEPFVIQDADDSNGELNRSVGDLRINSDNPSQSDVEVEDLKHTLSKSSKSDGSDLEIIEDKWRIHSNPNSSYQSSSPKGSPKTSRLSPKGSKSRLNGHVRSGSNDKGGEDFLSFFSRKALGPKRRRLDAARSDSSGRADKSL</sequence>
<evidence type="ECO:0000256" key="3">
    <source>
        <dbReference type="ARBA" id="ARBA00022801"/>
    </source>
</evidence>
<reference evidence="7 8" key="1">
    <citation type="submission" date="2017-12" db="EMBL/GenBank/DDBJ databases">
        <title>Genome Sequence of a Multidrug-Resistant Candida haemulonii Isolate from a Patient with Chronic Leg Ulcers in Israel.</title>
        <authorList>
            <person name="Chow N.A."/>
            <person name="Gade L."/>
            <person name="Batra D."/>
            <person name="Rowe L.A."/>
            <person name="Ben-Ami R."/>
            <person name="Loparev V.N."/>
            <person name="Litvintseva A.P."/>
        </authorList>
    </citation>
    <scope>NUCLEOTIDE SEQUENCE [LARGE SCALE GENOMIC DNA]</scope>
    <source>
        <strain evidence="7 8">B11899</strain>
    </source>
</reference>
<dbReference type="STRING" id="45357.A0A2V1AMV3"/>
<evidence type="ECO:0000256" key="1">
    <source>
        <dbReference type="ARBA" id="ARBA00005234"/>
    </source>
</evidence>
<feature type="compositionally biased region" description="Polar residues" evidence="5">
    <location>
        <begin position="220"/>
        <end position="238"/>
    </location>
</feature>
<dbReference type="InterPro" id="IPR003653">
    <property type="entry name" value="Peptidase_C48_C"/>
</dbReference>
<feature type="domain" description="Ubiquitin-like protease family profile" evidence="6">
    <location>
        <begin position="321"/>
        <end position="533"/>
    </location>
</feature>
<dbReference type="PANTHER" id="PTHR46915">
    <property type="entry name" value="UBIQUITIN-LIKE PROTEASE 4-RELATED"/>
    <property type="match status" value="1"/>
</dbReference>
<dbReference type="PROSITE" id="PS50600">
    <property type="entry name" value="ULP_PROTEASE"/>
    <property type="match status" value="1"/>
</dbReference>
<dbReference type="GO" id="GO:0006508">
    <property type="term" value="P:proteolysis"/>
    <property type="evidence" value="ECO:0007669"/>
    <property type="project" value="UniProtKB-KW"/>
</dbReference>
<feature type="region of interest" description="Disordered" evidence="5">
    <location>
        <begin position="212"/>
        <end position="281"/>
    </location>
</feature>
<feature type="compositionally biased region" description="Acidic residues" evidence="5">
    <location>
        <begin position="590"/>
        <end position="599"/>
    </location>
</feature>
<dbReference type="Pfam" id="PF02902">
    <property type="entry name" value="Peptidase_C48"/>
    <property type="match status" value="1"/>
</dbReference>
<dbReference type="OrthoDB" id="442460at2759"/>
<dbReference type="InterPro" id="IPR038765">
    <property type="entry name" value="Papain-like_cys_pep_sf"/>
</dbReference>
<dbReference type="GeneID" id="37006851"/>
<organism evidence="7 8">
    <name type="scientific">Candidozyma haemuli</name>
    <dbReference type="NCBI Taxonomy" id="45357"/>
    <lineage>
        <taxon>Eukaryota</taxon>
        <taxon>Fungi</taxon>
        <taxon>Dikarya</taxon>
        <taxon>Ascomycota</taxon>
        <taxon>Saccharomycotina</taxon>
        <taxon>Pichiomycetes</taxon>
        <taxon>Metschnikowiaceae</taxon>
        <taxon>Candidozyma</taxon>
    </lineage>
</organism>
<comment type="caution">
    <text evidence="7">The sequence shown here is derived from an EMBL/GenBank/DDBJ whole genome shotgun (WGS) entry which is preliminary data.</text>
</comment>
<feature type="region of interest" description="Disordered" evidence="5">
    <location>
        <begin position="437"/>
        <end position="462"/>
    </location>
</feature>
<dbReference type="Gene3D" id="3.40.395.10">
    <property type="entry name" value="Adenoviral Proteinase, Chain A"/>
    <property type="match status" value="1"/>
</dbReference>
<dbReference type="PANTHER" id="PTHR46915:SF2">
    <property type="entry name" value="UBIQUITIN-LIKE PROTEASE 4"/>
    <property type="match status" value="1"/>
</dbReference>
<evidence type="ECO:0000256" key="2">
    <source>
        <dbReference type="ARBA" id="ARBA00022670"/>
    </source>
</evidence>
<dbReference type="Proteomes" id="UP000244309">
    <property type="component" value="Unassembled WGS sequence"/>
</dbReference>
<keyword evidence="2" id="KW-0645">Protease</keyword>
<evidence type="ECO:0000259" key="6">
    <source>
        <dbReference type="PROSITE" id="PS50600"/>
    </source>
</evidence>
<feature type="compositionally biased region" description="Polar residues" evidence="5">
    <location>
        <begin position="713"/>
        <end position="731"/>
    </location>
</feature>
<dbReference type="GO" id="GO:0016926">
    <property type="term" value="P:protein desumoylation"/>
    <property type="evidence" value="ECO:0007669"/>
    <property type="project" value="UniProtKB-ARBA"/>
</dbReference>
<gene>
    <name evidence="7" type="ORF">CXQ85_001520</name>
</gene>
<keyword evidence="4" id="KW-0788">Thiol protease</keyword>
<feature type="compositionally biased region" description="Basic and acidic residues" evidence="5">
    <location>
        <begin position="939"/>
        <end position="954"/>
    </location>
</feature>
<evidence type="ECO:0000313" key="8">
    <source>
        <dbReference type="Proteomes" id="UP000244309"/>
    </source>
</evidence>
<dbReference type="SUPFAM" id="SSF54001">
    <property type="entry name" value="Cysteine proteinases"/>
    <property type="match status" value="1"/>
</dbReference>
<accession>A0A2V1AMV3</accession>
<dbReference type="EMBL" id="PKFO01000001">
    <property type="protein sequence ID" value="PVH19219.1"/>
    <property type="molecule type" value="Genomic_DNA"/>
</dbReference>
<dbReference type="GO" id="GO:0008234">
    <property type="term" value="F:cysteine-type peptidase activity"/>
    <property type="evidence" value="ECO:0007669"/>
    <property type="project" value="UniProtKB-KW"/>
</dbReference>
<dbReference type="RefSeq" id="XP_025340159.1">
    <property type="nucleotide sequence ID" value="XM_025485228.1"/>
</dbReference>
<feature type="compositionally biased region" description="Polar residues" evidence="5">
    <location>
        <begin position="260"/>
        <end position="271"/>
    </location>
</feature>
<dbReference type="VEuPathDB" id="FungiDB:CXQ85_001520"/>
<keyword evidence="8" id="KW-1185">Reference proteome</keyword>
<keyword evidence="3" id="KW-0378">Hydrolase</keyword>
<dbReference type="AlphaFoldDB" id="A0A2V1AMV3"/>
<feature type="compositionally biased region" description="Low complexity" evidence="5">
    <location>
        <begin position="878"/>
        <end position="894"/>
    </location>
</feature>
<evidence type="ECO:0000256" key="4">
    <source>
        <dbReference type="ARBA" id="ARBA00022807"/>
    </source>
</evidence>
<feature type="region of interest" description="Disordered" evidence="5">
    <location>
        <begin position="575"/>
        <end position="734"/>
    </location>
</feature>
<proteinExistence type="inferred from homology"/>
<feature type="compositionally biased region" description="Basic and acidic residues" evidence="5">
    <location>
        <begin position="623"/>
        <end position="641"/>
    </location>
</feature>
<feature type="region of interest" description="Disordered" evidence="5">
    <location>
        <begin position="816"/>
        <end position="864"/>
    </location>
</feature>
<feature type="compositionally biased region" description="Basic and acidic residues" evidence="5">
    <location>
        <begin position="437"/>
        <end position="449"/>
    </location>
</feature>
<feature type="compositionally biased region" description="Basic and acidic residues" evidence="5">
    <location>
        <begin position="850"/>
        <end position="864"/>
    </location>
</feature>
<protein>
    <recommendedName>
        <fullName evidence="6">Ubiquitin-like protease family profile domain-containing protein</fullName>
    </recommendedName>
</protein>
<dbReference type="GO" id="GO:0019783">
    <property type="term" value="F:ubiquitin-like protein peptidase activity"/>
    <property type="evidence" value="ECO:0007669"/>
    <property type="project" value="UniProtKB-ARBA"/>
</dbReference>
<feature type="region of interest" description="Disordered" evidence="5">
    <location>
        <begin position="876"/>
        <end position="954"/>
    </location>
</feature>